<dbReference type="GO" id="GO:0003712">
    <property type="term" value="F:transcription coregulator activity"/>
    <property type="evidence" value="ECO:0007669"/>
    <property type="project" value="InterPro"/>
</dbReference>
<comment type="function">
    <text evidence="4">Component of the Mediator complex, a coactivator involved in the regulated transcription of nearly all RNA polymerase II-dependent genes. Mediator functions as a bridge to convey information from gene-specific regulatory proteins to the basal RNA polymerase II transcription machinery. Mediator is recruited to promoters by direct interactions with regulatory proteins and serves as a scaffold for the assembly of a functional pre-initiation complex with RNA polymerase II and the general transcription factors.</text>
</comment>
<reference evidence="5" key="1">
    <citation type="journal article" date="2020" name="Stud. Mycol.">
        <title>101 Dothideomycetes genomes: a test case for predicting lifestyles and emergence of pathogens.</title>
        <authorList>
            <person name="Haridas S."/>
            <person name="Albert R."/>
            <person name="Binder M."/>
            <person name="Bloem J."/>
            <person name="Labutti K."/>
            <person name="Salamov A."/>
            <person name="Andreopoulos B."/>
            <person name="Baker S."/>
            <person name="Barry K."/>
            <person name="Bills G."/>
            <person name="Bluhm B."/>
            <person name="Cannon C."/>
            <person name="Castanera R."/>
            <person name="Culley D."/>
            <person name="Daum C."/>
            <person name="Ezra D."/>
            <person name="Gonzalez J."/>
            <person name="Henrissat B."/>
            <person name="Kuo A."/>
            <person name="Liang C."/>
            <person name="Lipzen A."/>
            <person name="Lutzoni F."/>
            <person name="Magnuson J."/>
            <person name="Mondo S."/>
            <person name="Nolan M."/>
            <person name="Ohm R."/>
            <person name="Pangilinan J."/>
            <person name="Park H.-J."/>
            <person name="Ramirez L."/>
            <person name="Alfaro M."/>
            <person name="Sun H."/>
            <person name="Tritt A."/>
            <person name="Yoshinaga Y."/>
            <person name="Zwiers L.-H."/>
            <person name="Turgeon B."/>
            <person name="Goodwin S."/>
            <person name="Spatafora J."/>
            <person name="Crous P."/>
            <person name="Grigoriev I."/>
        </authorList>
    </citation>
    <scope>NUCLEOTIDE SEQUENCE</scope>
    <source>
        <strain evidence="5">CBS 473.64</strain>
    </source>
</reference>
<keyword evidence="3 4" id="KW-0539">Nucleus</keyword>
<proteinExistence type="inferred from homology"/>
<organism evidence="5 6">
    <name type="scientific">Massarina eburnea CBS 473.64</name>
    <dbReference type="NCBI Taxonomy" id="1395130"/>
    <lineage>
        <taxon>Eukaryota</taxon>
        <taxon>Fungi</taxon>
        <taxon>Dikarya</taxon>
        <taxon>Ascomycota</taxon>
        <taxon>Pezizomycotina</taxon>
        <taxon>Dothideomycetes</taxon>
        <taxon>Pleosporomycetidae</taxon>
        <taxon>Pleosporales</taxon>
        <taxon>Massarineae</taxon>
        <taxon>Massarinaceae</taxon>
        <taxon>Massarina</taxon>
    </lineage>
</organism>
<evidence type="ECO:0000256" key="2">
    <source>
        <dbReference type="ARBA" id="ARBA00008186"/>
    </source>
</evidence>
<keyword evidence="4" id="KW-0805">Transcription regulation</keyword>
<comment type="subunit">
    <text evidence="4">Component of the Mediator complex.</text>
</comment>
<evidence type="ECO:0000256" key="1">
    <source>
        <dbReference type="ARBA" id="ARBA00004123"/>
    </source>
</evidence>
<comment type="similarity">
    <text evidence="2 4">Belongs to the Mediator complex subunit 11 family.</text>
</comment>
<dbReference type="GO" id="GO:0006357">
    <property type="term" value="P:regulation of transcription by RNA polymerase II"/>
    <property type="evidence" value="ECO:0007669"/>
    <property type="project" value="InterPro"/>
</dbReference>
<dbReference type="Pfam" id="PF10280">
    <property type="entry name" value="Med11"/>
    <property type="match status" value="1"/>
</dbReference>
<keyword evidence="6" id="KW-1185">Reference proteome</keyword>
<protein>
    <recommendedName>
        <fullName evidence="4">Mediator of RNA polymerase II transcription subunit 11</fullName>
    </recommendedName>
    <alternativeName>
        <fullName evidence="4">Mediator complex subunit 11</fullName>
    </alternativeName>
</protein>
<evidence type="ECO:0000313" key="5">
    <source>
        <dbReference type="EMBL" id="KAF2641518.1"/>
    </source>
</evidence>
<dbReference type="InterPro" id="IPR019404">
    <property type="entry name" value="Mediator_Med11"/>
</dbReference>
<gene>
    <name evidence="4" type="primary">MED11</name>
    <name evidence="5" type="ORF">P280DRAFT_315741</name>
</gene>
<accession>A0A6A6S529</accession>
<dbReference type="EMBL" id="MU006783">
    <property type="protein sequence ID" value="KAF2641518.1"/>
    <property type="molecule type" value="Genomic_DNA"/>
</dbReference>
<evidence type="ECO:0000256" key="4">
    <source>
        <dbReference type="RuleBase" id="RU364147"/>
    </source>
</evidence>
<keyword evidence="4" id="KW-0010">Activator</keyword>
<name>A0A6A6S529_9PLEO</name>
<sequence>MADTNPSTPSEPYSETAATHIRSLSTLTTRLPTLLTTTATSVSQLTNQPIAPATLPATTRDTPAQRRTVLSQTANAFFTTVLELNSALHAQIDDLEKHGVVPAEEVKYRAVMQTQGAKAEGGAGNAGDMNKKDSQASVTNNGLGGFDVGILNARAGVRHREGEEVWKRVQEVLRGLAEGVEGDVKVEGDEEMKDG</sequence>
<evidence type="ECO:0000256" key="3">
    <source>
        <dbReference type="ARBA" id="ARBA00023242"/>
    </source>
</evidence>
<comment type="subcellular location">
    <subcellularLocation>
        <location evidence="1 4">Nucleus</location>
    </subcellularLocation>
</comment>
<keyword evidence="4" id="KW-0804">Transcription</keyword>
<dbReference type="AlphaFoldDB" id="A0A6A6S529"/>
<dbReference type="OrthoDB" id="5418434at2759"/>
<dbReference type="Proteomes" id="UP000799753">
    <property type="component" value="Unassembled WGS sequence"/>
</dbReference>
<evidence type="ECO:0000313" key="6">
    <source>
        <dbReference type="Proteomes" id="UP000799753"/>
    </source>
</evidence>
<dbReference type="GO" id="GO:0016592">
    <property type="term" value="C:mediator complex"/>
    <property type="evidence" value="ECO:0007669"/>
    <property type="project" value="InterPro"/>
</dbReference>